<protein>
    <submittedName>
        <fullName evidence="4">HVM63 protein</fullName>
    </submittedName>
</protein>
<dbReference type="SUPFAM" id="SSF48726">
    <property type="entry name" value="Immunoglobulin"/>
    <property type="match status" value="1"/>
</dbReference>
<dbReference type="GO" id="GO:0007166">
    <property type="term" value="P:cell surface receptor signaling pathway"/>
    <property type="evidence" value="ECO:0007669"/>
    <property type="project" value="TreeGrafter"/>
</dbReference>
<dbReference type="AlphaFoldDB" id="A0A8J7NZC3"/>
<dbReference type="Gene3D" id="2.60.40.10">
    <property type="entry name" value="Immunoglobulins"/>
    <property type="match status" value="1"/>
</dbReference>
<keyword evidence="1" id="KW-0732">Signal</keyword>
<gene>
    <name evidence="4" type="primary">Hvm63_1</name>
    <name evidence="4" type="ORF">GTO95_0018190</name>
</gene>
<dbReference type="GO" id="GO:0002376">
    <property type="term" value="P:immune system process"/>
    <property type="evidence" value="ECO:0007669"/>
    <property type="project" value="UniProtKB-KW"/>
</dbReference>
<evidence type="ECO:0000313" key="4">
    <source>
        <dbReference type="EMBL" id="MBN3321486.1"/>
    </source>
</evidence>
<dbReference type="EMBL" id="JAAWVO010055252">
    <property type="protein sequence ID" value="MBN3321486.1"/>
    <property type="molecule type" value="Genomic_DNA"/>
</dbReference>
<dbReference type="PANTHER" id="PTHR23268:SF124">
    <property type="entry name" value="IG-LIKE DOMAIN-CONTAINING PROTEIN"/>
    <property type="match status" value="1"/>
</dbReference>
<feature type="non-terminal residue" evidence="4">
    <location>
        <position position="1"/>
    </location>
</feature>
<dbReference type="InterPro" id="IPR036179">
    <property type="entry name" value="Ig-like_dom_sf"/>
</dbReference>
<name>A0A8J7NZC3_ATRSP</name>
<dbReference type="GO" id="GO:0005886">
    <property type="term" value="C:plasma membrane"/>
    <property type="evidence" value="ECO:0007669"/>
    <property type="project" value="TreeGrafter"/>
</dbReference>
<comment type="caution">
    <text evidence="4">The sequence shown here is derived from an EMBL/GenBank/DDBJ whole genome shotgun (WGS) entry which is preliminary data.</text>
</comment>
<dbReference type="InterPro" id="IPR013106">
    <property type="entry name" value="Ig_V-set"/>
</dbReference>
<keyword evidence="2" id="KW-0391">Immunity</keyword>
<reference evidence="4" key="1">
    <citation type="journal article" date="2021" name="Cell">
        <title>Tracing the genetic footprints of vertebrate landing in non-teleost ray-finned fishes.</title>
        <authorList>
            <person name="Bi X."/>
            <person name="Wang K."/>
            <person name="Yang L."/>
            <person name="Pan H."/>
            <person name="Jiang H."/>
            <person name="Wei Q."/>
            <person name="Fang M."/>
            <person name="Yu H."/>
            <person name="Zhu C."/>
            <person name="Cai Y."/>
            <person name="He Y."/>
            <person name="Gan X."/>
            <person name="Zeng H."/>
            <person name="Yu D."/>
            <person name="Zhu Y."/>
            <person name="Jiang H."/>
            <person name="Qiu Q."/>
            <person name="Yang H."/>
            <person name="Zhang Y.E."/>
            <person name="Wang W."/>
            <person name="Zhu M."/>
            <person name="He S."/>
            <person name="Zhang G."/>
        </authorList>
    </citation>
    <scope>NUCLEOTIDE SEQUENCE</scope>
    <source>
        <strain evidence="4">Allg_001</strain>
    </source>
</reference>
<feature type="domain" description="Ig-like" evidence="3">
    <location>
        <begin position="27"/>
        <end position="123"/>
    </location>
</feature>
<dbReference type="Proteomes" id="UP000736164">
    <property type="component" value="Unassembled WGS sequence"/>
</dbReference>
<dbReference type="Pfam" id="PF07686">
    <property type="entry name" value="V-set"/>
    <property type="match status" value="1"/>
</dbReference>
<dbReference type="InterPro" id="IPR050413">
    <property type="entry name" value="TCR_beta_variable"/>
</dbReference>
<dbReference type="InterPro" id="IPR013783">
    <property type="entry name" value="Ig-like_fold"/>
</dbReference>
<accession>A0A8J7NZC3</accession>
<feature type="non-terminal residue" evidence="4">
    <location>
        <position position="123"/>
    </location>
</feature>
<organism evidence="4 5">
    <name type="scientific">Atractosteus spatula</name>
    <name type="common">Alligator gar</name>
    <name type="synonym">Lepisosteus spatula</name>
    <dbReference type="NCBI Taxonomy" id="7917"/>
    <lineage>
        <taxon>Eukaryota</taxon>
        <taxon>Metazoa</taxon>
        <taxon>Chordata</taxon>
        <taxon>Craniata</taxon>
        <taxon>Vertebrata</taxon>
        <taxon>Euteleostomi</taxon>
        <taxon>Actinopterygii</taxon>
        <taxon>Neopterygii</taxon>
        <taxon>Holostei</taxon>
        <taxon>Semionotiformes</taxon>
        <taxon>Lepisosteidae</taxon>
        <taxon>Atractosteus</taxon>
    </lineage>
</organism>
<proteinExistence type="predicted"/>
<dbReference type="PANTHER" id="PTHR23268">
    <property type="entry name" value="T-CELL RECEPTOR BETA CHAIN"/>
    <property type="match status" value="1"/>
</dbReference>
<sequence length="123" mass="13317">MMSSLYTGLSNSVTVKQAPLELLRLPGEALDLSCSHDGTSYNQMFWYQQVNGAALKLIGYLTLKAETMENEFSGNGKFSIAGDAQTKGSLQSKAVTDADSAVYFCAVSKHSVTDQLFPLQKPL</sequence>
<evidence type="ECO:0000256" key="2">
    <source>
        <dbReference type="ARBA" id="ARBA00022859"/>
    </source>
</evidence>
<dbReference type="InterPro" id="IPR007110">
    <property type="entry name" value="Ig-like_dom"/>
</dbReference>
<evidence type="ECO:0000256" key="1">
    <source>
        <dbReference type="ARBA" id="ARBA00022729"/>
    </source>
</evidence>
<keyword evidence="5" id="KW-1185">Reference proteome</keyword>
<evidence type="ECO:0000313" key="5">
    <source>
        <dbReference type="Proteomes" id="UP000736164"/>
    </source>
</evidence>
<evidence type="ECO:0000259" key="3">
    <source>
        <dbReference type="PROSITE" id="PS50835"/>
    </source>
</evidence>
<dbReference type="SMART" id="SM00406">
    <property type="entry name" value="IGv"/>
    <property type="match status" value="1"/>
</dbReference>
<dbReference type="PROSITE" id="PS50835">
    <property type="entry name" value="IG_LIKE"/>
    <property type="match status" value="1"/>
</dbReference>